<protein>
    <recommendedName>
        <fullName evidence="3">FAD-dependent oxidoreductase 2 FAD-binding domain-containing protein</fullName>
    </recommendedName>
</protein>
<comment type="caution">
    <text evidence="4">The sequence shown here is derived from an EMBL/GenBank/DDBJ whole genome shotgun (WGS) entry which is preliminary data.</text>
</comment>
<keyword evidence="1" id="KW-0285">Flavoprotein</keyword>
<proteinExistence type="predicted"/>
<evidence type="ECO:0000259" key="3">
    <source>
        <dbReference type="Pfam" id="PF00890"/>
    </source>
</evidence>
<dbReference type="Proteomes" id="UP001159363">
    <property type="component" value="Chromosome 13"/>
</dbReference>
<keyword evidence="2" id="KW-0560">Oxidoreductase</keyword>
<reference evidence="4 5" key="1">
    <citation type="submission" date="2023-02" db="EMBL/GenBank/DDBJ databases">
        <title>LHISI_Scaffold_Assembly.</title>
        <authorList>
            <person name="Stuart O.P."/>
            <person name="Cleave R."/>
            <person name="Magrath M.J.L."/>
            <person name="Mikheyev A.S."/>
        </authorList>
    </citation>
    <scope>NUCLEOTIDE SEQUENCE [LARGE SCALE GENOMIC DNA]</scope>
    <source>
        <strain evidence="4">Daus_M_001</strain>
        <tissue evidence="4">Leg muscle</tissue>
    </source>
</reference>
<dbReference type="Pfam" id="PF00890">
    <property type="entry name" value="FAD_binding_2"/>
    <property type="match status" value="1"/>
</dbReference>
<keyword evidence="5" id="KW-1185">Reference proteome</keyword>
<organism evidence="4 5">
    <name type="scientific">Dryococelus australis</name>
    <dbReference type="NCBI Taxonomy" id="614101"/>
    <lineage>
        <taxon>Eukaryota</taxon>
        <taxon>Metazoa</taxon>
        <taxon>Ecdysozoa</taxon>
        <taxon>Arthropoda</taxon>
        <taxon>Hexapoda</taxon>
        <taxon>Insecta</taxon>
        <taxon>Pterygota</taxon>
        <taxon>Neoptera</taxon>
        <taxon>Polyneoptera</taxon>
        <taxon>Phasmatodea</taxon>
        <taxon>Verophasmatodea</taxon>
        <taxon>Anareolatae</taxon>
        <taxon>Phasmatidae</taxon>
        <taxon>Eurycanthinae</taxon>
        <taxon>Dryococelus</taxon>
    </lineage>
</organism>
<evidence type="ECO:0000313" key="5">
    <source>
        <dbReference type="Proteomes" id="UP001159363"/>
    </source>
</evidence>
<name>A0ABQ9GCF2_9NEOP</name>
<evidence type="ECO:0000313" key="4">
    <source>
        <dbReference type="EMBL" id="KAJ8868739.1"/>
    </source>
</evidence>
<sequence length="209" mass="22361">MAAQVTHSSTNETVEVDEEISFDEGIPIDVRISIDEKVSIDKILTDAQNDVAKLKNFIASVSNRIERGAAGVIQGAYAAFDKEAAQRLQHAGPVGDYVSQCINKLKGTVNTDSVARFRGSAERDISAARAALSACGKIKNALKKVECVAKETVHVTGQTISLAAKVTGAVNNAIKLYNTFPTSVSNCEQNQLKLAQQDARSLLVQLVKC</sequence>
<feature type="domain" description="FAD-dependent oxidoreductase 2 FAD-binding" evidence="3">
    <location>
        <begin position="106"/>
        <end position="200"/>
    </location>
</feature>
<gene>
    <name evidence="4" type="ORF">PR048_030279</name>
</gene>
<dbReference type="InterPro" id="IPR003953">
    <property type="entry name" value="FAD-dep_OxRdtase_2_FAD-bd"/>
</dbReference>
<dbReference type="EMBL" id="JARBHB010000014">
    <property type="protein sequence ID" value="KAJ8868739.1"/>
    <property type="molecule type" value="Genomic_DNA"/>
</dbReference>
<evidence type="ECO:0000256" key="2">
    <source>
        <dbReference type="ARBA" id="ARBA00023002"/>
    </source>
</evidence>
<accession>A0ABQ9GCF2</accession>
<evidence type="ECO:0000256" key="1">
    <source>
        <dbReference type="ARBA" id="ARBA00022630"/>
    </source>
</evidence>